<organism evidence="2 3">
    <name type="scientific">Actinoallomurus liliacearum</name>
    <dbReference type="NCBI Taxonomy" id="1080073"/>
    <lineage>
        <taxon>Bacteria</taxon>
        <taxon>Bacillati</taxon>
        <taxon>Actinomycetota</taxon>
        <taxon>Actinomycetes</taxon>
        <taxon>Streptosporangiales</taxon>
        <taxon>Thermomonosporaceae</taxon>
        <taxon>Actinoallomurus</taxon>
    </lineage>
</organism>
<keyword evidence="3" id="KW-1185">Reference proteome</keyword>
<name>A0ABP8TY56_9ACTN</name>
<comment type="caution">
    <text evidence="2">The sequence shown here is derived from an EMBL/GenBank/DDBJ whole genome shotgun (WGS) entry which is preliminary data.</text>
</comment>
<accession>A0ABP8TY56</accession>
<dbReference type="Proteomes" id="UP001500212">
    <property type="component" value="Unassembled WGS sequence"/>
</dbReference>
<proteinExistence type="predicted"/>
<feature type="compositionally biased region" description="Pro residues" evidence="1">
    <location>
        <begin position="1"/>
        <end position="10"/>
    </location>
</feature>
<feature type="region of interest" description="Disordered" evidence="1">
    <location>
        <begin position="39"/>
        <end position="72"/>
    </location>
</feature>
<dbReference type="EMBL" id="BAABHJ010000040">
    <property type="protein sequence ID" value="GAA4618950.1"/>
    <property type="molecule type" value="Genomic_DNA"/>
</dbReference>
<evidence type="ECO:0000256" key="1">
    <source>
        <dbReference type="SAM" id="MobiDB-lite"/>
    </source>
</evidence>
<feature type="region of interest" description="Disordered" evidence="1">
    <location>
        <begin position="1"/>
        <end position="20"/>
    </location>
</feature>
<reference evidence="3" key="1">
    <citation type="journal article" date="2019" name="Int. J. Syst. Evol. Microbiol.">
        <title>The Global Catalogue of Microorganisms (GCM) 10K type strain sequencing project: providing services to taxonomists for standard genome sequencing and annotation.</title>
        <authorList>
            <consortium name="The Broad Institute Genomics Platform"/>
            <consortium name="The Broad Institute Genome Sequencing Center for Infectious Disease"/>
            <person name="Wu L."/>
            <person name="Ma J."/>
        </authorList>
    </citation>
    <scope>NUCLEOTIDE SEQUENCE [LARGE SCALE GENOMIC DNA]</scope>
    <source>
        <strain evidence="3">JCM 17938</strain>
    </source>
</reference>
<protein>
    <submittedName>
        <fullName evidence="2">Uncharacterized protein</fullName>
    </submittedName>
</protein>
<gene>
    <name evidence="2" type="ORF">GCM10023195_85490</name>
</gene>
<evidence type="ECO:0000313" key="2">
    <source>
        <dbReference type="EMBL" id="GAA4618950.1"/>
    </source>
</evidence>
<feature type="compositionally biased region" description="Basic residues" evidence="1">
    <location>
        <begin position="58"/>
        <end position="68"/>
    </location>
</feature>
<evidence type="ECO:0000313" key="3">
    <source>
        <dbReference type="Proteomes" id="UP001500212"/>
    </source>
</evidence>
<sequence length="148" mass="16705">MTAGVDPPPNLLRLSPAGPLGGGNGDSFLGSLVIPPATGSFAGGRASWRRRPEMTANKHFKRRVRERARRTGESYTAALRHLRRSEAKEHAVQWQRIEKPDFGYVVHVPHDWQEREPNLANSPWETARFVDPQDRRHVLPGMRLVRSG</sequence>